<evidence type="ECO:0000313" key="2">
    <source>
        <dbReference type="EMBL" id="EJX04291.1"/>
    </source>
</evidence>
<dbReference type="EMBL" id="AMCI01001861">
    <property type="protein sequence ID" value="EJX04291.1"/>
    <property type="molecule type" value="Genomic_DNA"/>
</dbReference>
<accession>J9CVP2</accession>
<comment type="caution">
    <text evidence="2">The sequence shown here is derived from an EMBL/GenBank/DDBJ whole genome shotgun (WGS) entry which is preliminary data.</text>
</comment>
<sequence length="110" mass="12915">MWNNIVEFFNNNLWLQILLEGYLIFCIVSFIVYLIAYSKRAFYLVIAEILFLGLYFLTKNLNLEFTATVFKIICFIAPIFIICVLAPDFRNIINFKQDIKEKKVITGDNA</sequence>
<dbReference type="AlphaFoldDB" id="J9CVP2"/>
<name>J9CVP2_9ZZZZ</name>
<reference evidence="2" key="1">
    <citation type="journal article" date="2012" name="PLoS ONE">
        <title>Gene sets for utilization of primary and secondary nutrition supplies in the distal gut of endangered iberian lynx.</title>
        <authorList>
            <person name="Alcaide M."/>
            <person name="Messina E."/>
            <person name="Richter M."/>
            <person name="Bargiela R."/>
            <person name="Peplies J."/>
            <person name="Huws S.A."/>
            <person name="Newbold C.J."/>
            <person name="Golyshin P.N."/>
            <person name="Simon M.A."/>
            <person name="Lopez G."/>
            <person name="Yakimov M.M."/>
            <person name="Ferrer M."/>
        </authorList>
    </citation>
    <scope>NUCLEOTIDE SEQUENCE</scope>
</reference>
<proteinExistence type="predicted"/>
<keyword evidence="1" id="KW-0472">Membrane</keyword>
<gene>
    <name evidence="2" type="ORF">EVA_07601</name>
</gene>
<keyword evidence="1" id="KW-0812">Transmembrane</keyword>
<evidence type="ECO:0000256" key="1">
    <source>
        <dbReference type="SAM" id="Phobius"/>
    </source>
</evidence>
<protein>
    <submittedName>
        <fullName evidence="2">Membrane protein</fullName>
    </submittedName>
</protein>
<feature type="transmembrane region" description="Helical" evidence="1">
    <location>
        <begin position="41"/>
        <end position="57"/>
    </location>
</feature>
<feature type="transmembrane region" description="Helical" evidence="1">
    <location>
        <begin position="13"/>
        <end position="34"/>
    </location>
</feature>
<feature type="non-terminal residue" evidence="2">
    <location>
        <position position="110"/>
    </location>
</feature>
<keyword evidence="1" id="KW-1133">Transmembrane helix</keyword>
<organism evidence="2">
    <name type="scientific">gut metagenome</name>
    <dbReference type="NCBI Taxonomy" id="749906"/>
    <lineage>
        <taxon>unclassified sequences</taxon>
        <taxon>metagenomes</taxon>
        <taxon>organismal metagenomes</taxon>
    </lineage>
</organism>
<feature type="transmembrane region" description="Helical" evidence="1">
    <location>
        <begin position="69"/>
        <end position="87"/>
    </location>
</feature>